<protein>
    <recommendedName>
        <fullName evidence="3">YtkA-like domain-containing protein</fullName>
    </recommendedName>
</protein>
<reference evidence="5" key="2">
    <citation type="submission" date="2016-03" db="EMBL/GenBank/DDBJ databases">
        <authorList>
            <person name="Ploux O."/>
        </authorList>
    </citation>
    <scope>NUCLEOTIDE SEQUENCE [LARGE SCALE GENOMIC DNA]</scope>
    <source>
        <strain evidence="5">PP9</strain>
    </source>
</reference>
<feature type="region of interest" description="Disordered" evidence="1">
    <location>
        <begin position="132"/>
        <end position="156"/>
    </location>
</feature>
<dbReference type="PROSITE" id="PS51257">
    <property type="entry name" value="PROKAR_LIPOPROTEIN"/>
    <property type="match status" value="1"/>
</dbReference>
<evidence type="ECO:0000256" key="1">
    <source>
        <dbReference type="SAM" id="MobiDB-lite"/>
    </source>
</evidence>
<dbReference type="Proteomes" id="UP000076021">
    <property type="component" value="Chromosome"/>
</dbReference>
<evidence type="ECO:0000259" key="3">
    <source>
        <dbReference type="Pfam" id="PF13115"/>
    </source>
</evidence>
<gene>
    <name evidence="4" type="ORF">ATY39_15615</name>
</gene>
<dbReference type="STRING" id="241244.ATY39_15615"/>
<dbReference type="RefSeq" id="WP_066791340.1">
    <property type="nucleotide sequence ID" value="NZ_CP014806.1"/>
</dbReference>
<feature type="domain" description="YtkA-like" evidence="3">
    <location>
        <begin position="33"/>
        <end position="114"/>
    </location>
</feature>
<organism evidence="4 5">
    <name type="scientific">Rummeliibacillus stabekisii</name>
    <dbReference type="NCBI Taxonomy" id="241244"/>
    <lineage>
        <taxon>Bacteria</taxon>
        <taxon>Bacillati</taxon>
        <taxon>Bacillota</taxon>
        <taxon>Bacilli</taxon>
        <taxon>Bacillales</taxon>
        <taxon>Caryophanaceae</taxon>
        <taxon>Rummeliibacillus</taxon>
    </lineage>
</organism>
<sequence length="262" mass="28898">MKRFGLLIIALVSIAVLAACNNSKEGEKTETKKKTTDLSAALTVPKQAIIGDEVELKVAVTKDGKNYTKAKDVAFEVENEEANTDQMMIATLKDNVYVAKLKIKDLGVYVIKAHVTAEDGSHVMPNREMAVTGNNSQKKEKTTDTTATKSAKQVIKHDERTHGNVTIIYNNPNSFKKDDKVNLSVSLKYKGEALSNASVRYQVITQFNGGKPIWINLQETSSGTYEAKHTFTQAGPYLLKLHAENGNGEDLHINDAKRFIVK</sequence>
<keyword evidence="5" id="KW-1185">Reference proteome</keyword>
<name>A0A143HGW5_9BACL</name>
<dbReference type="AlphaFoldDB" id="A0A143HGW5"/>
<dbReference type="OrthoDB" id="2679563at2"/>
<keyword evidence="2" id="KW-0732">Signal</keyword>
<accession>A0A143HGW5</accession>
<proteinExistence type="predicted"/>
<reference evidence="4 5" key="1">
    <citation type="journal article" date="2016" name="Genome Announc.">
        <title>Whole-Genome Sequence of Rummeliibacillus stabekisii Strain PP9 Isolated from Antarctic Soil.</title>
        <authorList>
            <person name="da Mota F.F."/>
            <person name="Vollu R.E."/>
            <person name="Jurelevicius D."/>
            <person name="Seldin L."/>
        </authorList>
    </citation>
    <scope>NUCLEOTIDE SEQUENCE [LARGE SCALE GENOMIC DNA]</scope>
    <source>
        <strain evidence="4 5">PP9</strain>
    </source>
</reference>
<feature type="chain" id="PRO_5038389660" description="YtkA-like domain-containing protein" evidence="2">
    <location>
        <begin position="19"/>
        <end position="262"/>
    </location>
</feature>
<dbReference type="Pfam" id="PF13115">
    <property type="entry name" value="YtkA"/>
    <property type="match status" value="1"/>
</dbReference>
<feature type="signal peptide" evidence="2">
    <location>
        <begin position="1"/>
        <end position="18"/>
    </location>
</feature>
<evidence type="ECO:0000313" key="5">
    <source>
        <dbReference type="Proteomes" id="UP000076021"/>
    </source>
</evidence>
<evidence type="ECO:0000256" key="2">
    <source>
        <dbReference type="SAM" id="SignalP"/>
    </source>
</evidence>
<dbReference type="KEGG" id="rst:ATY39_15615"/>
<dbReference type="EMBL" id="CP014806">
    <property type="protein sequence ID" value="AMX00700.1"/>
    <property type="molecule type" value="Genomic_DNA"/>
</dbReference>
<dbReference type="InterPro" id="IPR032693">
    <property type="entry name" value="YtkA-like_dom"/>
</dbReference>
<evidence type="ECO:0000313" key="4">
    <source>
        <dbReference type="EMBL" id="AMX00700.1"/>
    </source>
</evidence>